<evidence type="ECO:0000256" key="2">
    <source>
        <dbReference type="SAM" id="Phobius"/>
    </source>
</evidence>
<dbReference type="InterPro" id="IPR029787">
    <property type="entry name" value="Nucleotide_cyclase"/>
</dbReference>
<sequence length="699" mass="79940">MPAFPLRLFVLLALVLNVSFIVDLSHAAEPAPKIVRIGYAIPKNYKGNPARIHKSGYTYEYMRMLASFNNWRYVYVYRTWSELLGDLAAGRIDIMDNVSYTPERAKLYDFSVFPLRSLAYYLFVPNGQEDRYQRMEDFRGKRIGVGKDTTVASQLRQWNKEHGLNLKIVEYSDYESRIVALRRGEVDALADFTARLDTVKGNVIPVLRFGTDNSYVAVSKKRPDLLKETNEGLSMISTYIPDFKAHLKEKYILKNSESIVLTTEQKAWFKRHGTIRIGYIDTMVPFISTGPDGQARGMFKDLINYGFRKFNLNVPVTYIPYQDMQQLIKDLQEHKLDAAIPIYDTPWEAENKHILLTPNVVRMKMYVLSRNGEPLNQDTLFAVVKSLPPQEKYIRQFFPGHKIKYFESPEALIEAVENGDAGAAVVDPYFISLYIQNNDLQVTSLEDSEDLTIAVNPDNHPLFLTMSRMGELWGDSNIADSLLKHTDEAFTPGFAYYVQHNYGKVIVIAIIGTGVLTALVGTIIFRNRQKEAAERMASIDFLTGLPNRRAYEEKLLEEEHVHSEQFAVAVFDINGLKKANDTLGHAAGDELIKTMAKFLMNLKDESKEKLPFFQGYRVGGDEFVALMQVDDRQRLLLHQSLLDQMNNWKGAFNPRISVSVGVSSRSEFPDSSSNELVRIADNRMYQDKLNYYRSAEEKK</sequence>
<evidence type="ECO:0000259" key="3">
    <source>
        <dbReference type="PROSITE" id="PS50887"/>
    </source>
</evidence>
<keyword evidence="1" id="KW-0732">Signal</keyword>
<dbReference type="STRING" id="209880.SAMN02910343_01189"/>
<dbReference type="Gene3D" id="3.30.70.270">
    <property type="match status" value="1"/>
</dbReference>
<keyword evidence="2" id="KW-0812">Transmembrane</keyword>
<accession>A0A1G5W7I5</accession>
<dbReference type="SMART" id="SM00062">
    <property type="entry name" value="PBPb"/>
    <property type="match status" value="2"/>
</dbReference>
<dbReference type="InterPro" id="IPR000160">
    <property type="entry name" value="GGDEF_dom"/>
</dbReference>
<dbReference type="NCBIfam" id="TIGR00254">
    <property type="entry name" value="GGDEF"/>
    <property type="match status" value="1"/>
</dbReference>
<dbReference type="SUPFAM" id="SSF55073">
    <property type="entry name" value="Nucleotide cyclase"/>
    <property type="match status" value="1"/>
</dbReference>
<feature type="transmembrane region" description="Helical" evidence="2">
    <location>
        <begin position="505"/>
        <end position="525"/>
    </location>
</feature>
<protein>
    <submittedName>
        <fullName evidence="4">Diguanylate cyclase (GGDEF) domain-containing protein</fullName>
    </submittedName>
</protein>
<dbReference type="PANTHER" id="PTHR35936:SF17">
    <property type="entry name" value="ARGININE-BINDING EXTRACELLULAR PROTEIN ARTP"/>
    <property type="match status" value="1"/>
</dbReference>
<organism evidence="4 5">
    <name type="scientific">Allisonella histaminiformans</name>
    <dbReference type="NCBI Taxonomy" id="209880"/>
    <lineage>
        <taxon>Bacteria</taxon>
        <taxon>Bacillati</taxon>
        <taxon>Bacillota</taxon>
        <taxon>Negativicutes</taxon>
        <taxon>Veillonellales</taxon>
        <taxon>Veillonellaceae</taxon>
        <taxon>Allisonella</taxon>
    </lineage>
</organism>
<gene>
    <name evidence="4" type="ORF">SAMN02910343_01189</name>
</gene>
<dbReference type="InterPro" id="IPR043128">
    <property type="entry name" value="Rev_trsase/Diguanyl_cyclase"/>
</dbReference>
<dbReference type="EMBL" id="FMXA01000014">
    <property type="protein sequence ID" value="SDA53924.1"/>
    <property type="molecule type" value="Genomic_DNA"/>
</dbReference>
<name>A0A1G5W7I5_9FIRM</name>
<feature type="domain" description="GGDEF" evidence="3">
    <location>
        <begin position="564"/>
        <end position="697"/>
    </location>
</feature>
<dbReference type="AlphaFoldDB" id="A0A1G5W7I5"/>
<dbReference type="Gene3D" id="3.40.190.10">
    <property type="entry name" value="Periplasmic binding protein-like II"/>
    <property type="match status" value="4"/>
</dbReference>
<dbReference type="SUPFAM" id="SSF53850">
    <property type="entry name" value="Periplasmic binding protein-like II"/>
    <property type="match status" value="2"/>
</dbReference>
<keyword evidence="5" id="KW-1185">Reference proteome</keyword>
<dbReference type="Pfam" id="PF00990">
    <property type="entry name" value="GGDEF"/>
    <property type="match status" value="1"/>
</dbReference>
<dbReference type="PANTHER" id="PTHR35936">
    <property type="entry name" value="MEMBRANE-BOUND LYTIC MUREIN TRANSGLYCOSYLASE F"/>
    <property type="match status" value="1"/>
</dbReference>
<evidence type="ECO:0000256" key="1">
    <source>
        <dbReference type="ARBA" id="ARBA00022729"/>
    </source>
</evidence>
<dbReference type="CDD" id="cd01949">
    <property type="entry name" value="GGDEF"/>
    <property type="match status" value="1"/>
</dbReference>
<dbReference type="PROSITE" id="PS50887">
    <property type="entry name" value="GGDEF"/>
    <property type="match status" value="1"/>
</dbReference>
<proteinExistence type="predicted"/>
<dbReference type="RefSeq" id="WP_091364800.1">
    <property type="nucleotide sequence ID" value="NZ_FMXA01000014.1"/>
</dbReference>
<dbReference type="SMART" id="SM00267">
    <property type="entry name" value="GGDEF"/>
    <property type="match status" value="1"/>
</dbReference>
<dbReference type="Proteomes" id="UP000199689">
    <property type="component" value="Unassembled WGS sequence"/>
</dbReference>
<keyword evidence="2" id="KW-1133">Transmembrane helix</keyword>
<dbReference type="InterPro" id="IPR001638">
    <property type="entry name" value="Solute-binding_3/MltF_N"/>
</dbReference>
<dbReference type="Pfam" id="PF00497">
    <property type="entry name" value="SBP_bac_3"/>
    <property type="match status" value="1"/>
</dbReference>
<evidence type="ECO:0000313" key="4">
    <source>
        <dbReference type="EMBL" id="SDA53924.1"/>
    </source>
</evidence>
<keyword evidence="2" id="KW-0472">Membrane</keyword>
<evidence type="ECO:0000313" key="5">
    <source>
        <dbReference type="Proteomes" id="UP000199689"/>
    </source>
</evidence>
<dbReference type="GeneID" id="87756204"/>
<reference evidence="4 5" key="1">
    <citation type="submission" date="2016-10" db="EMBL/GenBank/DDBJ databases">
        <authorList>
            <person name="de Groot N.N."/>
        </authorList>
    </citation>
    <scope>NUCLEOTIDE SEQUENCE [LARGE SCALE GENOMIC DNA]</scope>
    <source>
        <strain evidence="4 5">DSM 15230</strain>
    </source>
</reference>